<dbReference type="PANTHER" id="PTHR35043:SF7">
    <property type="entry name" value="TRANSCRIPTION FACTOR DOMAIN-CONTAINING PROTEIN"/>
    <property type="match status" value="1"/>
</dbReference>
<feature type="transmembrane region" description="Helical" evidence="1">
    <location>
        <begin position="89"/>
        <end position="107"/>
    </location>
</feature>
<feature type="transmembrane region" description="Helical" evidence="1">
    <location>
        <begin position="52"/>
        <end position="69"/>
    </location>
</feature>
<accession>A0A8H4VQC7</accession>
<organism evidence="2 3">
    <name type="scientific">Agrocybe pediades</name>
    <dbReference type="NCBI Taxonomy" id="84607"/>
    <lineage>
        <taxon>Eukaryota</taxon>
        <taxon>Fungi</taxon>
        <taxon>Dikarya</taxon>
        <taxon>Basidiomycota</taxon>
        <taxon>Agaricomycotina</taxon>
        <taxon>Agaricomycetes</taxon>
        <taxon>Agaricomycetidae</taxon>
        <taxon>Agaricales</taxon>
        <taxon>Agaricineae</taxon>
        <taxon>Strophariaceae</taxon>
        <taxon>Agrocybe</taxon>
    </lineage>
</organism>
<comment type="caution">
    <text evidence="2">The sequence shown here is derived from an EMBL/GenBank/DDBJ whole genome shotgun (WGS) entry which is preliminary data.</text>
</comment>
<evidence type="ECO:0000313" key="2">
    <source>
        <dbReference type="EMBL" id="KAF4616485.1"/>
    </source>
</evidence>
<evidence type="ECO:0000313" key="3">
    <source>
        <dbReference type="Proteomes" id="UP000521872"/>
    </source>
</evidence>
<dbReference type="PANTHER" id="PTHR35043">
    <property type="entry name" value="TRANSCRIPTION FACTOR DOMAIN-CONTAINING PROTEIN"/>
    <property type="match status" value="1"/>
</dbReference>
<feature type="transmembrane region" description="Helical" evidence="1">
    <location>
        <begin position="319"/>
        <end position="341"/>
    </location>
</feature>
<sequence>MLLYAIILYYSSLYKSSYATPLSSSPELDGGTLSLTLLQEDSSVDMCPRTRLEIIWSCLATILAASWVAVHPNIPGRYESKLKKTVRRIELMLCAIVTPELIIYWATRQWYGAREMEREFPSIRYGESLIQSLVRVKGPLTYEDSQRRKGIKWTKTHGFFLQMGGFVLYKQGKPYVVLQWDTLIELYQAGRIDLADITEDKINDHSKADGFGKAIALLQTSWFITQCGARFFDTHLVLTELELITAALSVLGFVMYILWWNKPFNAEIPIAITLLDDVRIDCPPEDQSNTEKPVISFFPKWTQFRVAALFANPFRCYKYAALSILIQVFVFIPWAVGWHILRRIDQIIRIQAYNANPVFDIAVPGALRVPTFHSATVADFSDAVRHQMLHGSFSLAMLFGAIHCVGWSDKIIFHSHAASMLWRISSAAITAIPVIWGLGFTVDYVQPKVLGIVEISGPCESNTRQKIRKIYNVSSYILYCVVLCTIPFYIASRVLLLILALVELRFAPSNALANVRWANVLPFIH</sequence>
<feature type="transmembrane region" description="Helical" evidence="1">
    <location>
        <begin position="241"/>
        <end position="259"/>
    </location>
</feature>
<dbReference type="EMBL" id="JAACJL010000031">
    <property type="protein sequence ID" value="KAF4616485.1"/>
    <property type="molecule type" value="Genomic_DNA"/>
</dbReference>
<dbReference type="Proteomes" id="UP000521872">
    <property type="component" value="Unassembled WGS sequence"/>
</dbReference>
<feature type="transmembrane region" description="Helical" evidence="1">
    <location>
        <begin position="476"/>
        <end position="502"/>
    </location>
</feature>
<protein>
    <submittedName>
        <fullName evidence="2">Uncharacterized protein</fullName>
    </submittedName>
</protein>
<feature type="transmembrane region" description="Helical" evidence="1">
    <location>
        <begin position="420"/>
        <end position="442"/>
    </location>
</feature>
<keyword evidence="1" id="KW-0472">Membrane</keyword>
<proteinExistence type="predicted"/>
<gene>
    <name evidence="2" type="ORF">D9613_008691</name>
</gene>
<keyword evidence="1" id="KW-1133">Transmembrane helix</keyword>
<evidence type="ECO:0000256" key="1">
    <source>
        <dbReference type="SAM" id="Phobius"/>
    </source>
</evidence>
<keyword evidence="1" id="KW-0812">Transmembrane</keyword>
<reference evidence="2 3" key="1">
    <citation type="submission" date="2019-12" db="EMBL/GenBank/DDBJ databases">
        <authorList>
            <person name="Floudas D."/>
            <person name="Bentzer J."/>
            <person name="Ahren D."/>
            <person name="Johansson T."/>
            <person name="Persson P."/>
            <person name="Tunlid A."/>
        </authorList>
    </citation>
    <scope>NUCLEOTIDE SEQUENCE [LARGE SCALE GENOMIC DNA]</scope>
    <source>
        <strain evidence="2 3">CBS 102.39</strain>
    </source>
</reference>
<dbReference type="AlphaFoldDB" id="A0A8H4VQC7"/>
<keyword evidence="3" id="KW-1185">Reference proteome</keyword>
<feature type="transmembrane region" description="Helical" evidence="1">
    <location>
        <begin position="388"/>
        <end position="408"/>
    </location>
</feature>
<name>A0A8H4VQC7_9AGAR</name>